<evidence type="ECO:0000256" key="1">
    <source>
        <dbReference type="ARBA" id="ARBA00004127"/>
    </source>
</evidence>
<feature type="transmembrane region" description="Helical" evidence="8">
    <location>
        <begin position="255"/>
        <end position="273"/>
    </location>
</feature>
<dbReference type="InterPro" id="IPR004837">
    <property type="entry name" value="NaCa_Exmemb"/>
</dbReference>
<keyword evidence="5 8" id="KW-1133">Transmembrane helix</keyword>
<feature type="transmembrane region" description="Helical" evidence="8">
    <location>
        <begin position="370"/>
        <end position="393"/>
    </location>
</feature>
<dbReference type="GO" id="GO:0012505">
    <property type="term" value="C:endomembrane system"/>
    <property type="evidence" value="ECO:0007669"/>
    <property type="project" value="UniProtKB-SubCell"/>
</dbReference>
<comment type="caution">
    <text evidence="10">The sequence shown here is derived from an EMBL/GenBank/DDBJ whole genome shotgun (WGS) entry which is preliminary data.</text>
</comment>
<dbReference type="Gene3D" id="1.20.1420.30">
    <property type="entry name" value="NCX, central ion-binding region"/>
    <property type="match status" value="1"/>
</dbReference>
<sequence>MSTEDKRDDHNAQIDITSAQNSSGLLTESSEHPGLEFVTPDAVEKNILGDDNVVVSESEKATIKFLSHPITWIINTVGILKMNPVHLLLLAIIPAAITKWSPFCFFAIIPLSNIMTIAIEDLTARGTTPYAAVLHAFSGNFVELVIETVALKDGRYNIVRSAILGSILCNLTLVLGLTFLAGSWPTQRRLTQAYISQSSIHLKDSHFKARLFVNTSSSILALSVLALVTPAAFRMAAASQATAYPENIDCDLQNISHATAIILMTIYIGSLVFQLKTHVKDTLNATEFKNKEILYPWYFDVFLLAGTVVGITFFAKFLVEDIEHLSEEYHIGSGFVGIVILPICVVCNFIEHYEAIKEAYEDKIDTAVSLILNTTVQMALLVTPLLVIIGWIIGKPLTLDFNLLEISVIIWLPG</sequence>
<dbReference type="PANTHER" id="PTHR31503">
    <property type="entry name" value="VACUOLAR CALCIUM ION TRANSPORTER"/>
    <property type="match status" value="1"/>
</dbReference>
<dbReference type="InterPro" id="IPR044880">
    <property type="entry name" value="NCX_ion-bd_dom_sf"/>
</dbReference>
<evidence type="ECO:0000256" key="8">
    <source>
        <dbReference type="SAM" id="Phobius"/>
    </source>
</evidence>
<protein>
    <submittedName>
        <fullName evidence="10">19041_t:CDS:1</fullName>
    </submittedName>
</protein>
<accession>A0A9N9IEA8</accession>
<evidence type="ECO:0000256" key="7">
    <source>
        <dbReference type="ARBA" id="ARBA00023136"/>
    </source>
</evidence>
<comment type="similarity">
    <text evidence="2">Belongs to the Ca(2+):cation antiporter (CaCA) (TC 2.A.19) family.</text>
</comment>
<evidence type="ECO:0000313" key="11">
    <source>
        <dbReference type="Proteomes" id="UP000789759"/>
    </source>
</evidence>
<feature type="transmembrane region" description="Helical" evidence="8">
    <location>
        <begin position="87"/>
        <end position="109"/>
    </location>
</feature>
<evidence type="ECO:0000256" key="6">
    <source>
        <dbReference type="ARBA" id="ARBA00023065"/>
    </source>
</evidence>
<feature type="transmembrane region" description="Helical" evidence="8">
    <location>
        <begin position="294"/>
        <end position="319"/>
    </location>
</feature>
<name>A0A9N9IEA8_9GLOM</name>
<organism evidence="10 11">
    <name type="scientific">Cetraspora pellucida</name>
    <dbReference type="NCBI Taxonomy" id="1433469"/>
    <lineage>
        <taxon>Eukaryota</taxon>
        <taxon>Fungi</taxon>
        <taxon>Fungi incertae sedis</taxon>
        <taxon>Mucoromycota</taxon>
        <taxon>Glomeromycotina</taxon>
        <taxon>Glomeromycetes</taxon>
        <taxon>Diversisporales</taxon>
        <taxon>Gigasporaceae</taxon>
        <taxon>Cetraspora</taxon>
    </lineage>
</organism>
<dbReference type="GO" id="GO:0006874">
    <property type="term" value="P:intracellular calcium ion homeostasis"/>
    <property type="evidence" value="ECO:0007669"/>
    <property type="project" value="TreeGrafter"/>
</dbReference>
<keyword evidence="3" id="KW-0813">Transport</keyword>
<dbReference type="Proteomes" id="UP000789759">
    <property type="component" value="Unassembled WGS sequence"/>
</dbReference>
<evidence type="ECO:0000259" key="9">
    <source>
        <dbReference type="Pfam" id="PF01699"/>
    </source>
</evidence>
<dbReference type="GO" id="GO:0015369">
    <property type="term" value="F:calcium:proton antiporter activity"/>
    <property type="evidence" value="ECO:0007669"/>
    <property type="project" value="TreeGrafter"/>
</dbReference>
<feature type="transmembrane region" description="Helical" evidence="8">
    <location>
        <begin position="211"/>
        <end position="235"/>
    </location>
</feature>
<feature type="domain" description="Sodium/calcium exchanger membrane region" evidence="9">
    <location>
        <begin position="104"/>
        <end position="275"/>
    </location>
</feature>
<evidence type="ECO:0000313" key="10">
    <source>
        <dbReference type="EMBL" id="CAG8732534.1"/>
    </source>
</evidence>
<evidence type="ECO:0000256" key="2">
    <source>
        <dbReference type="ARBA" id="ARBA00008170"/>
    </source>
</evidence>
<evidence type="ECO:0000256" key="3">
    <source>
        <dbReference type="ARBA" id="ARBA00022448"/>
    </source>
</evidence>
<reference evidence="10" key="1">
    <citation type="submission" date="2021-06" db="EMBL/GenBank/DDBJ databases">
        <authorList>
            <person name="Kallberg Y."/>
            <person name="Tangrot J."/>
            <person name="Rosling A."/>
        </authorList>
    </citation>
    <scope>NUCLEOTIDE SEQUENCE</scope>
    <source>
        <strain evidence="10">FL966</strain>
    </source>
</reference>
<dbReference type="EMBL" id="CAJVQA010014681">
    <property type="protein sequence ID" value="CAG8732534.1"/>
    <property type="molecule type" value="Genomic_DNA"/>
</dbReference>
<keyword evidence="4 8" id="KW-0812">Transmembrane</keyword>
<feature type="domain" description="Sodium/calcium exchanger membrane region" evidence="9">
    <location>
        <begin position="301"/>
        <end position="409"/>
    </location>
</feature>
<comment type="subcellular location">
    <subcellularLocation>
        <location evidence="1">Endomembrane system</location>
        <topology evidence="1">Multi-pass membrane protein</topology>
    </subcellularLocation>
</comment>
<dbReference type="Pfam" id="PF01699">
    <property type="entry name" value="Na_Ca_ex"/>
    <property type="match status" value="2"/>
</dbReference>
<feature type="transmembrane region" description="Helical" evidence="8">
    <location>
        <begin position="158"/>
        <end position="180"/>
    </location>
</feature>
<proteinExistence type="inferred from homology"/>
<dbReference type="InterPro" id="IPR004713">
    <property type="entry name" value="CaH_exchang"/>
</dbReference>
<evidence type="ECO:0000256" key="4">
    <source>
        <dbReference type="ARBA" id="ARBA00022692"/>
    </source>
</evidence>
<keyword evidence="7 8" id="KW-0472">Membrane</keyword>
<dbReference type="GO" id="GO:0005774">
    <property type="term" value="C:vacuolar membrane"/>
    <property type="evidence" value="ECO:0007669"/>
    <property type="project" value="UniProtKB-ARBA"/>
</dbReference>
<gene>
    <name evidence="10" type="ORF">CPELLU_LOCUS13579</name>
</gene>
<feature type="transmembrane region" description="Helical" evidence="8">
    <location>
        <begin position="331"/>
        <end position="350"/>
    </location>
</feature>
<keyword evidence="11" id="KW-1185">Reference proteome</keyword>
<evidence type="ECO:0000256" key="5">
    <source>
        <dbReference type="ARBA" id="ARBA00022989"/>
    </source>
</evidence>
<dbReference type="OrthoDB" id="1699231at2759"/>
<dbReference type="PANTHER" id="PTHR31503:SF22">
    <property type="entry name" value="VACUOLAR CALCIUM ION TRANSPORTER"/>
    <property type="match status" value="1"/>
</dbReference>
<keyword evidence="6" id="KW-0406">Ion transport</keyword>
<dbReference type="AlphaFoldDB" id="A0A9N9IEA8"/>